<reference evidence="1 2" key="1">
    <citation type="submission" date="2018-11" db="EMBL/GenBank/DDBJ databases">
        <authorList>
            <consortium name="Pathogen Informatics"/>
        </authorList>
    </citation>
    <scope>NUCLEOTIDE SEQUENCE [LARGE SCALE GENOMIC DNA]</scope>
</reference>
<accession>A0A3P6PJ86</accession>
<evidence type="ECO:0000313" key="1">
    <source>
        <dbReference type="EMBL" id="VDK36089.1"/>
    </source>
</evidence>
<gene>
    <name evidence="1" type="ORF">DILT_LOCUS742</name>
</gene>
<evidence type="ECO:0000313" key="2">
    <source>
        <dbReference type="Proteomes" id="UP000281553"/>
    </source>
</evidence>
<name>A0A3P6PJ86_DIBLA</name>
<proteinExistence type="predicted"/>
<protein>
    <submittedName>
        <fullName evidence="1">Uncharacterized protein</fullName>
    </submittedName>
</protein>
<sequence>MASAHFFIFAVRVAALRHQEKFTIRAGTNLPVGEHYFRVTGKTGKFKIVIEKEQTVIQLNGPMQSEPVYLQFSANEDGSGKKFTLKICPDNLNCAVDNQADVRAANADYKRPSLETQPVNTVGNAENRKPPPEIKHVDTAANAGYNRRLVKEHPTSTATNVFSLVLIFMWSARLLVEM</sequence>
<keyword evidence="2" id="KW-1185">Reference proteome</keyword>
<dbReference type="EMBL" id="UYRU01003582">
    <property type="protein sequence ID" value="VDK36089.1"/>
    <property type="molecule type" value="Genomic_DNA"/>
</dbReference>
<dbReference type="OrthoDB" id="6293482at2759"/>
<dbReference type="AlphaFoldDB" id="A0A3P6PJ86"/>
<dbReference type="Proteomes" id="UP000281553">
    <property type="component" value="Unassembled WGS sequence"/>
</dbReference>
<organism evidence="1 2">
    <name type="scientific">Dibothriocephalus latus</name>
    <name type="common">Fish tapeworm</name>
    <name type="synonym">Diphyllobothrium latum</name>
    <dbReference type="NCBI Taxonomy" id="60516"/>
    <lineage>
        <taxon>Eukaryota</taxon>
        <taxon>Metazoa</taxon>
        <taxon>Spiralia</taxon>
        <taxon>Lophotrochozoa</taxon>
        <taxon>Platyhelminthes</taxon>
        <taxon>Cestoda</taxon>
        <taxon>Eucestoda</taxon>
        <taxon>Diphyllobothriidea</taxon>
        <taxon>Diphyllobothriidae</taxon>
        <taxon>Dibothriocephalus</taxon>
    </lineage>
</organism>